<dbReference type="InterPro" id="IPR001962">
    <property type="entry name" value="Asn_synthase"/>
</dbReference>
<keyword evidence="4 9" id="KW-0547">Nucleotide-binding</keyword>
<evidence type="ECO:0000256" key="9">
    <source>
        <dbReference type="PIRSR" id="PIRSR001589-2"/>
    </source>
</evidence>
<dbReference type="GO" id="GO:0005524">
    <property type="term" value="F:ATP binding"/>
    <property type="evidence" value="ECO:0007669"/>
    <property type="project" value="UniProtKB-KW"/>
</dbReference>
<evidence type="ECO:0000256" key="5">
    <source>
        <dbReference type="ARBA" id="ARBA00022840"/>
    </source>
</evidence>
<dbReference type="Pfam" id="PF00733">
    <property type="entry name" value="Asn_synthase"/>
    <property type="match status" value="1"/>
</dbReference>
<evidence type="ECO:0000256" key="4">
    <source>
        <dbReference type="ARBA" id="ARBA00022741"/>
    </source>
</evidence>
<keyword evidence="6 8" id="KW-0315">Glutamine amidotransferase</keyword>
<gene>
    <name evidence="11" type="primary">asnB</name>
    <name evidence="11" type="ORF">DR980_09285</name>
</gene>
<dbReference type="GO" id="GO:0005829">
    <property type="term" value="C:cytosol"/>
    <property type="evidence" value="ECO:0007669"/>
    <property type="project" value="TreeGrafter"/>
</dbReference>
<dbReference type="InterPro" id="IPR029055">
    <property type="entry name" value="Ntn_hydrolases_N"/>
</dbReference>
<evidence type="ECO:0000256" key="7">
    <source>
        <dbReference type="ARBA" id="ARBA00048741"/>
    </source>
</evidence>
<evidence type="ECO:0000313" key="11">
    <source>
        <dbReference type="EMBL" id="RBN50299.1"/>
    </source>
</evidence>
<dbReference type="InterPro" id="IPR033738">
    <property type="entry name" value="AsnB_N"/>
</dbReference>
<sequence length="569" mass="65728">MCGIAGIIGAFETYQLDAMLLSQHHRGPDATGKYIDRDFAALGHNRLAIIDLSPASNQPFLDPSGRYVLVFNGEIYNYIELKTEMKGLYSFKTDSDTEVLLASFLVYGHDCLQKLNGMFSFAIWDNQDKKLFAARDRFGVKPFFYCTEKDSFYFSSEIKAIHAAGISRIPFEKVWASYFAYGSYGNPDETFWEEILQLPGGHFLEFQNQQLVLKKWYFFEDEVAKQPKNLTFEQAKEHYVVLLKDSINLRFRADVPIGFNISGGLDSSVLLALVNVQEDNSKINGYTFYTNNPDYDELPWVEMMIAKTKNPLTKVLLQVEDVPDFAQKMEGQQDEPYGGIPTLAYAKIFEQARKDNVLVLLDGQGMDEQWAGYDYYTQENDATIQGVMDSPFKINLLSDSFLEKAEKPNYPKPFVDAILNKQYRDLFYTKIPRALRFNDRISMLFSTELREPFLDYRLVEFAFSLPLDFKIKNGTTKFMLREIASEYLANDLAFAPKRPLQTPQREWLAEDLKNWVKECFSTVEKSKYGVWFDKAALEKELELYFGGTIQSSFHIWQCISLYEMIQNIN</sequence>
<organism evidence="11 12">
    <name type="scientific">Flavobacterium psychrolimnae</name>
    <dbReference type="NCBI Taxonomy" id="249351"/>
    <lineage>
        <taxon>Bacteria</taxon>
        <taxon>Pseudomonadati</taxon>
        <taxon>Bacteroidota</taxon>
        <taxon>Flavobacteriia</taxon>
        <taxon>Flavobacteriales</taxon>
        <taxon>Flavobacteriaceae</taxon>
        <taxon>Flavobacterium</taxon>
    </lineage>
</organism>
<dbReference type="NCBIfam" id="TIGR01536">
    <property type="entry name" value="asn_synth_AEB"/>
    <property type="match status" value="1"/>
</dbReference>
<comment type="pathway">
    <text evidence="1">Amino-acid biosynthesis; L-asparagine biosynthesis; L-asparagine from L-aspartate (L-Gln route): step 1/1.</text>
</comment>
<dbReference type="PANTHER" id="PTHR43284">
    <property type="entry name" value="ASPARAGINE SYNTHETASE (GLUTAMINE-HYDROLYZING)"/>
    <property type="match status" value="1"/>
</dbReference>
<keyword evidence="8" id="KW-0028">Amino-acid biosynthesis</keyword>
<evidence type="ECO:0000259" key="10">
    <source>
        <dbReference type="PROSITE" id="PS51278"/>
    </source>
</evidence>
<dbReference type="PANTHER" id="PTHR43284:SF1">
    <property type="entry name" value="ASPARAGINE SYNTHETASE"/>
    <property type="match status" value="1"/>
</dbReference>
<dbReference type="Pfam" id="PF13537">
    <property type="entry name" value="GATase_7"/>
    <property type="match status" value="1"/>
</dbReference>
<evidence type="ECO:0000256" key="1">
    <source>
        <dbReference type="ARBA" id="ARBA00005187"/>
    </source>
</evidence>
<comment type="caution">
    <text evidence="11">The sequence shown here is derived from an EMBL/GenBank/DDBJ whole genome shotgun (WGS) entry which is preliminary data.</text>
</comment>
<dbReference type="SUPFAM" id="SSF56235">
    <property type="entry name" value="N-terminal nucleophile aminohydrolases (Ntn hydrolases)"/>
    <property type="match status" value="1"/>
</dbReference>
<feature type="active site" description="For GATase activity" evidence="8">
    <location>
        <position position="2"/>
    </location>
</feature>
<dbReference type="SUPFAM" id="SSF52402">
    <property type="entry name" value="Adenine nucleotide alpha hydrolases-like"/>
    <property type="match status" value="1"/>
</dbReference>
<name>A0A366AZK5_9FLAO</name>
<keyword evidence="11" id="KW-0436">Ligase</keyword>
<accession>A0A366AZK5</accession>
<feature type="domain" description="Glutamine amidotransferase type-2" evidence="10">
    <location>
        <begin position="2"/>
        <end position="209"/>
    </location>
</feature>
<dbReference type="PIRSF" id="PIRSF001589">
    <property type="entry name" value="Asn_synthetase_glu-h"/>
    <property type="match status" value="1"/>
</dbReference>
<keyword evidence="8" id="KW-0061">Asparagine biosynthesis</keyword>
<dbReference type="AlphaFoldDB" id="A0A366AZK5"/>
<dbReference type="OrthoDB" id="9763290at2"/>
<feature type="binding site" evidence="9">
    <location>
        <position position="96"/>
    </location>
    <ligand>
        <name>L-glutamine</name>
        <dbReference type="ChEBI" id="CHEBI:58359"/>
    </ligand>
</feature>
<dbReference type="RefSeq" id="WP_113635352.1">
    <property type="nucleotide sequence ID" value="NZ_QNUX01000007.1"/>
</dbReference>
<dbReference type="InterPro" id="IPR017932">
    <property type="entry name" value="GATase_2_dom"/>
</dbReference>
<dbReference type="InterPro" id="IPR051786">
    <property type="entry name" value="ASN_synthetase/amidase"/>
</dbReference>
<dbReference type="Gene3D" id="3.60.20.10">
    <property type="entry name" value="Glutamine Phosphoribosylpyrophosphate, subunit 1, domain 1"/>
    <property type="match status" value="1"/>
</dbReference>
<dbReference type="PROSITE" id="PS51278">
    <property type="entry name" value="GATASE_TYPE_2"/>
    <property type="match status" value="1"/>
</dbReference>
<dbReference type="Gene3D" id="3.40.50.620">
    <property type="entry name" value="HUPs"/>
    <property type="match status" value="1"/>
</dbReference>
<reference evidence="11 12" key="1">
    <citation type="submission" date="2018-07" db="EMBL/GenBank/DDBJ databases">
        <title>Complete genome sequence of Flavobacterium psychrolimnae LMG 22018.</title>
        <authorList>
            <person name="Kim D.-U."/>
        </authorList>
    </citation>
    <scope>NUCLEOTIDE SEQUENCE [LARGE SCALE GENOMIC DNA]</scope>
    <source>
        <strain evidence="11 12">LMG 22018</strain>
    </source>
</reference>
<dbReference type="Proteomes" id="UP000253676">
    <property type="component" value="Unassembled WGS sequence"/>
</dbReference>
<comment type="catalytic activity">
    <reaction evidence="7">
        <text>L-aspartate + L-glutamine + ATP + H2O = L-asparagine + L-glutamate + AMP + diphosphate + H(+)</text>
        <dbReference type="Rhea" id="RHEA:12228"/>
        <dbReference type="ChEBI" id="CHEBI:15377"/>
        <dbReference type="ChEBI" id="CHEBI:15378"/>
        <dbReference type="ChEBI" id="CHEBI:29985"/>
        <dbReference type="ChEBI" id="CHEBI:29991"/>
        <dbReference type="ChEBI" id="CHEBI:30616"/>
        <dbReference type="ChEBI" id="CHEBI:33019"/>
        <dbReference type="ChEBI" id="CHEBI:58048"/>
        <dbReference type="ChEBI" id="CHEBI:58359"/>
        <dbReference type="ChEBI" id="CHEBI:456215"/>
        <dbReference type="EC" id="6.3.5.4"/>
    </reaction>
</comment>
<proteinExistence type="inferred from homology"/>
<comment type="similarity">
    <text evidence="2">Belongs to the asparagine synthetase family.</text>
</comment>
<dbReference type="CDD" id="cd00712">
    <property type="entry name" value="AsnB"/>
    <property type="match status" value="1"/>
</dbReference>
<dbReference type="InterPro" id="IPR006426">
    <property type="entry name" value="Asn_synth_AEB"/>
</dbReference>
<dbReference type="EMBL" id="QNUX01000007">
    <property type="protein sequence ID" value="RBN50299.1"/>
    <property type="molecule type" value="Genomic_DNA"/>
</dbReference>
<dbReference type="CDD" id="cd01991">
    <property type="entry name" value="Asn_synthase_B_C"/>
    <property type="match status" value="1"/>
</dbReference>
<evidence type="ECO:0000256" key="6">
    <source>
        <dbReference type="ARBA" id="ARBA00022962"/>
    </source>
</evidence>
<dbReference type="InterPro" id="IPR014729">
    <property type="entry name" value="Rossmann-like_a/b/a_fold"/>
</dbReference>
<evidence type="ECO:0000256" key="2">
    <source>
        <dbReference type="ARBA" id="ARBA00005752"/>
    </source>
</evidence>
<evidence type="ECO:0000256" key="8">
    <source>
        <dbReference type="PIRSR" id="PIRSR001589-1"/>
    </source>
</evidence>
<keyword evidence="12" id="KW-1185">Reference proteome</keyword>
<dbReference type="GO" id="GO:0006529">
    <property type="term" value="P:asparagine biosynthetic process"/>
    <property type="evidence" value="ECO:0007669"/>
    <property type="project" value="UniProtKB-KW"/>
</dbReference>
<keyword evidence="5 9" id="KW-0067">ATP-binding</keyword>
<evidence type="ECO:0000256" key="3">
    <source>
        <dbReference type="ARBA" id="ARBA00012737"/>
    </source>
</evidence>
<evidence type="ECO:0000313" key="12">
    <source>
        <dbReference type="Proteomes" id="UP000253676"/>
    </source>
</evidence>
<protein>
    <recommendedName>
        <fullName evidence="3">asparagine synthase (glutamine-hydrolyzing)</fullName>
        <ecNumber evidence="3">6.3.5.4</ecNumber>
    </recommendedName>
</protein>
<dbReference type="GO" id="GO:0004066">
    <property type="term" value="F:asparagine synthase (glutamine-hydrolyzing) activity"/>
    <property type="evidence" value="ECO:0007669"/>
    <property type="project" value="UniProtKB-EC"/>
</dbReference>
<dbReference type="EC" id="6.3.5.4" evidence="3"/>